<dbReference type="InterPro" id="IPR036514">
    <property type="entry name" value="SGNH_hydro_sf"/>
</dbReference>
<dbReference type="InterPro" id="IPR045136">
    <property type="entry name" value="Iah1-like"/>
</dbReference>
<comment type="caution">
    <text evidence="2">The sequence shown here is derived from an EMBL/GenBank/DDBJ whole genome shotgun (WGS) entry which is preliminary data.</text>
</comment>
<dbReference type="Gene3D" id="3.40.50.1110">
    <property type="entry name" value="SGNH hydrolase"/>
    <property type="match status" value="1"/>
</dbReference>
<reference evidence="2 3" key="1">
    <citation type="journal article" date="2015" name="Genome Announc.">
        <title>Expanding the biotechnology potential of lactobacilli through comparative genomics of 213 strains and associated genera.</title>
        <authorList>
            <person name="Sun Z."/>
            <person name="Harris H.M."/>
            <person name="McCann A."/>
            <person name="Guo C."/>
            <person name="Argimon S."/>
            <person name="Zhang W."/>
            <person name="Yang X."/>
            <person name="Jeffery I.B."/>
            <person name="Cooney J.C."/>
            <person name="Kagawa T.F."/>
            <person name="Liu W."/>
            <person name="Song Y."/>
            <person name="Salvetti E."/>
            <person name="Wrobel A."/>
            <person name="Rasinkangas P."/>
            <person name="Parkhill J."/>
            <person name="Rea M.C."/>
            <person name="O'Sullivan O."/>
            <person name="Ritari J."/>
            <person name="Douillard F.P."/>
            <person name="Paul Ross R."/>
            <person name="Yang R."/>
            <person name="Briner A.E."/>
            <person name="Felis G.E."/>
            <person name="de Vos W.M."/>
            <person name="Barrangou R."/>
            <person name="Klaenhammer T.R."/>
            <person name="Caufield P.W."/>
            <person name="Cui Y."/>
            <person name="Zhang H."/>
            <person name="O'Toole P.W."/>
        </authorList>
    </citation>
    <scope>NUCLEOTIDE SEQUENCE [LARGE SCALE GENOMIC DNA]</scope>
    <source>
        <strain evidence="2 3">DSM 16982</strain>
    </source>
</reference>
<keyword evidence="3" id="KW-1185">Reference proteome</keyword>
<dbReference type="PATRIC" id="fig|1423774.3.peg.2444"/>
<dbReference type="Pfam" id="PF13472">
    <property type="entry name" value="Lipase_GDSL_2"/>
    <property type="match status" value="1"/>
</dbReference>
<evidence type="ECO:0000313" key="3">
    <source>
        <dbReference type="Proteomes" id="UP000051302"/>
    </source>
</evidence>
<organism evidence="2 3">
    <name type="scientific">Companilactobacillus nantensis DSM 16982</name>
    <dbReference type="NCBI Taxonomy" id="1423774"/>
    <lineage>
        <taxon>Bacteria</taxon>
        <taxon>Bacillati</taxon>
        <taxon>Bacillota</taxon>
        <taxon>Bacilli</taxon>
        <taxon>Lactobacillales</taxon>
        <taxon>Lactobacillaceae</taxon>
        <taxon>Companilactobacillus</taxon>
    </lineage>
</organism>
<dbReference type="STRING" id="1423774.FD31_GL002353"/>
<dbReference type="EMBL" id="AZFV01000006">
    <property type="protein sequence ID" value="KRM17833.1"/>
    <property type="molecule type" value="Genomic_DNA"/>
</dbReference>
<dbReference type="Proteomes" id="UP000051302">
    <property type="component" value="Unassembled WGS sequence"/>
</dbReference>
<dbReference type="InterPro" id="IPR013830">
    <property type="entry name" value="SGNH_hydro"/>
</dbReference>
<gene>
    <name evidence="2" type="ORF">FD31_GL002353</name>
</gene>
<feature type="domain" description="SGNH hydrolase-type esterase" evidence="1">
    <location>
        <begin position="6"/>
        <end position="170"/>
    </location>
</feature>
<dbReference type="PANTHER" id="PTHR14209:SF19">
    <property type="entry name" value="ISOAMYL ACETATE-HYDROLYZING ESTERASE 1 HOMOLOG"/>
    <property type="match status" value="1"/>
</dbReference>
<accession>A0A0R1WQ13</accession>
<sequence>MKRIVLFGDSTMMGFRDGKASDTLAKRIRKDFPGYEVINMSISDYKTNNAMTRVDRVARLNPEIVILGFGANDISTDDEIKPGKFAANLTSIIETLGTQRVILLSPPYIDWIKDPTRPWTRQLQFELVTEHISKQLDVSYIDLLHDMANCANLKELLQKDGLHFTKQGYNLLEDELIPEIKAMLARKSELVSN</sequence>
<name>A0A0R1WQ13_9LACO</name>
<dbReference type="RefSeq" id="WP_083483575.1">
    <property type="nucleotide sequence ID" value="NZ_AZFV01000006.1"/>
</dbReference>
<protein>
    <recommendedName>
        <fullName evidence="1">SGNH hydrolase-type esterase domain-containing protein</fullName>
    </recommendedName>
</protein>
<evidence type="ECO:0000313" key="2">
    <source>
        <dbReference type="EMBL" id="KRM17833.1"/>
    </source>
</evidence>
<dbReference type="SUPFAM" id="SSF52266">
    <property type="entry name" value="SGNH hydrolase"/>
    <property type="match status" value="1"/>
</dbReference>
<dbReference type="PANTHER" id="PTHR14209">
    <property type="entry name" value="ISOAMYL ACETATE-HYDROLYZING ESTERASE 1"/>
    <property type="match status" value="1"/>
</dbReference>
<proteinExistence type="predicted"/>
<dbReference type="AlphaFoldDB" id="A0A0R1WQ13"/>
<evidence type="ECO:0000259" key="1">
    <source>
        <dbReference type="Pfam" id="PF13472"/>
    </source>
</evidence>